<dbReference type="SUPFAM" id="SSF53955">
    <property type="entry name" value="Lysozyme-like"/>
    <property type="match status" value="1"/>
</dbReference>
<feature type="chain" id="PRO_5018276117" evidence="5">
    <location>
        <begin position="25"/>
        <end position="764"/>
    </location>
</feature>
<evidence type="ECO:0000256" key="5">
    <source>
        <dbReference type="SAM" id="SignalP"/>
    </source>
</evidence>
<dbReference type="InterPro" id="IPR023346">
    <property type="entry name" value="Lysozyme-like_dom_sf"/>
</dbReference>
<comment type="similarity">
    <text evidence="2">Belongs to the virb1 family.</text>
</comment>
<reference evidence="7 8" key="1">
    <citation type="submission" date="2018-10" db="EMBL/GenBank/DDBJ databases">
        <title>Xanthobacter tagetidis genome sequencing and assembly.</title>
        <authorList>
            <person name="Maclea K.S."/>
            <person name="Goen A.E."/>
            <person name="Fatima S.A."/>
        </authorList>
    </citation>
    <scope>NUCLEOTIDE SEQUENCE [LARGE SCALE GENOMIC DNA]</scope>
    <source>
        <strain evidence="7 8">ATCC 700314</strain>
    </source>
</reference>
<dbReference type="PROSITE" id="PS00922">
    <property type="entry name" value="TRANSGLYCOSYLASE"/>
    <property type="match status" value="1"/>
</dbReference>
<comment type="similarity">
    <text evidence="1">Belongs to the transglycosylase Slt family.</text>
</comment>
<feature type="compositionally biased region" description="Basic and acidic residues" evidence="4">
    <location>
        <begin position="45"/>
        <end position="70"/>
    </location>
</feature>
<feature type="signal peptide" evidence="5">
    <location>
        <begin position="1"/>
        <end position="24"/>
    </location>
</feature>
<keyword evidence="8" id="KW-1185">Reference proteome</keyword>
<dbReference type="InterPro" id="IPR008258">
    <property type="entry name" value="Transglycosylase_SLT_dom_1"/>
</dbReference>
<dbReference type="OrthoDB" id="9815002at2"/>
<dbReference type="Proteomes" id="UP000269692">
    <property type="component" value="Unassembled WGS sequence"/>
</dbReference>
<dbReference type="GO" id="GO:0000270">
    <property type="term" value="P:peptidoglycan metabolic process"/>
    <property type="evidence" value="ECO:0007669"/>
    <property type="project" value="InterPro"/>
</dbReference>
<organism evidence="7 8">
    <name type="scientific">Xanthobacter tagetidis</name>
    <dbReference type="NCBI Taxonomy" id="60216"/>
    <lineage>
        <taxon>Bacteria</taxon>
        <taxon>Pseudomonadati</taxon>
        <taxon>Pseudomonadota</taxon>
        <taxon>Alphaproteobacteria</taxon>
        <taxon>Hyphomicrobiales</taxon>
        <taxon>Xanthobacteraceae</taxon>
        <taxon>Xanthobacter</taxon>
    </lineage>
</organism>
<evidence type="ECO:0000313" key="7">
    <source>
        <dbReference type="EMBL" id="RLP72198.1"/>
    </source>
</evidence>
<dbReference type="Gene3D" id="1.10.530.10">
    <property type="match status" value="1"/>
</dbReference>
<keyword evidence="3 5" id="KW-0732">Signal</keyword>
<name>A0A3L6ZWM6_9HYPH</name>
<dbReference type="GO" id="GO:0016020">
    <property type="term" value="C:membrane"/>
    <property type="evidence" value="ECO:0007669"/>
    <property type="project" value="InterPro"/>
</dbReference>
<evidence type="ECO:0000259" key="6">
    <source>
        <dbReference type="Pfam" id="PF01464"/>
    </source>
</evidence>
<dbReference type="GO" id="GO:0004553">
    <property type="term" value="F:hydrolase activity, hydrolyzing O-glycosyl compounds"/>
    <property type="evidence" value="ECO:0007669"/>
    <property type="project" value="InterPro"/>
</dbReference>
<dbReference type="AlphaFoldDB" id="A0A3L6ZWM6"/>
<feature type="compositionally biased region" description="Low complexity" evidence="4">
    <location>
        <begin position="84"/>
        <end position="95"/>
    </location>
</feature>
<dbReference type="GO" id="GO:0008933">
    <property type="term" value="F:peptidoglycan lytic transglycosylase activity"/>
    <property type="evidence" value="ECO:0007669"/>
    <property type="project" value="InterPro"/>
</dbReference>
<evidence type="ECO:0000256" key="2">
    <source>
        <dbReference type="ARBA" id="ARBA00009387"/>
    </source>
</evidence>
<evidence type="ECO:0000256" key="4">
    <source>
        <dbReference type="SAM" id="MobiDB-lite"/>
    </source>
</evidence>
<dbReference type="CDD" id="cd13401">
    <property type="entry name" value="Slt70-like"/>
    <property type="match status" value="1"/>
</dbReference>
<comment type="caution">
    <text evidence="7">The sequence shown here is derived from an EMBL/GenBank/DDBJ whole genome shotgun (WGS) entry which is preliminary data.</text>
</comment>
<sequence length="764" mass="82139">MSPVSTLIRASAVAIAVATLGAMAASQAAPLPPTPPDSSTSASSKKADSKKDAGKKDSGKKDAAKKDSGKKSASTSAPIPPAKPGTKPGTTAAKPSSGSQSKAAAPARVMPPPKPAAPPTVAASAAIPSGELGTLKSAVSAARSGKGNEALALARDLDDEVARSLVTWLVARHAPQFLGFNGINAFLQEKPGWPTQNTLRRRAERMLFQEKRDPATVRAFFAQQPPISGEGKIALARALMATGARSDATDWLREAWYQDELTEAFEEQVLAEFGSLLTRGDHKARADRFSYLGESDRALRAAGRAGSDVVTLTKARLAVMNNDSNAGKLFAQVSGSFSSDPAYQFAKARLLRRSDKPAEAASAILQGAKSQNAALAPDQWWIERRFIARDLIDVGDARTAYRVAATGVEPEANNFRAEQQFTAGWIALRFLKDPRTASQHFAAAAEGQSHPITLARAYYWQGRAAAAAGDRGTAQARFQAAAQFSTAYYGQLARTELGVQPVALRNTAQPSFSDRNTFPRIEAVKAIRLLYAIGERDIPLTIYYDLAWNLKEPGQLTLLAELAQANGDPRGALAVGRESLGDGGMPTDLIAFPTSGLPNYQPIGTPVDKAMVYAVARQESHFHPGTVSSAKAMGLMQVTPAAGRQVAKVTGATYNEARLMSDQSYNVQFGAAELGELWDIYDGNCVLVFAAYNAGRGNVRKWIERFGDPRDPDVDVVDWVERIPFGETRNYVQRVMENYQVYKVRFNIPTKLQLEADLRGTRTR</sequence>
<protein>
    <submittedName>
        <fullName evidence="7">Lytic transglycosylase domain-containing protein</fullName>
    </submittedName>
</protein>
<feature type="region of interest" description="Disordered" evidence="4">
    <location>
        <begin position="25"/>
        <end position="122"/>
    </location>
</feature>
<dbReference type="SUPFAM" id="SSF48435">
    <property type="entry name" value="Bacterial muramidases"/>
    <property type="match status" value="1"/>
</dbReference>
<evidence type="ECO:0000313" key="8">
    <source>
        <dbReference type="Proteomes" id="UP000269692"/>
    </source>
</evidence>
<feature type="domain" description="Transglycosylase SLT" evidence="6">
    <location>
        <begin position="607"/>
        <end position="708"/>
    </location>
</feature>
<evidence type="ECO:0000256" key="1">
    <source>
        <dbReference type="ARBA" id="ARBA00007734"/>
    </source>
</evidence>
<proteinExistence type="inferred from homology"/>
<dbReference type="InterPro" id="IPR000189">
    <property type="entry name" value="Transglyc_AS"/>
</dbReference>
<dbReference type="Pfam" id="PF01464">
    <property type="entry name" value="SLT"/>
    <property type="match status" value="1"/>
</dbReference>
<dbReference type="PANTHER" id="PTHR37423">
    <property type="entry name" value="SOLUBLE LYTIC MUREIN TRANSGLYCOSYLASE-RELATED"/>
    <property type="match status" value="1"/>
</dbReference>
<dbReference type="InterPro" id="IPR008939">
    <property type="entry name" value="Lytic_TGlycosylase_superhlx_U"/>
</dbReference>
<dbReference type="PANTHER" id="PTHR37423:SF2">
    <property type="entry name" value="MEMBRANE-BOUND LYTIC MUREIN TRANSGLYCOSYLASE C"/>
    <property type="match status" value="1"/>
</dbReference>
<evidence type="ECO:0000256" key="3">
    <source>
        <dbReference type="ARBA" id="ARBA00022729"/>
    </source>
</evidence>
<dbReference type="GO" id="GO:0042597">
    <property type="term" value="C:periplasmic space"/>
    <property type="evidence" value="ECO:0007669"/>
    <property type="project" value="InterPro"/>
</dbReference>
<accession>A0A3L6ZWM6</accession>
<dbReference type="Gene3D" id="1.25.20.10">
    <property type="entry name" value="Bacterial muramidases"/>
    <property type="match status" value="1"/>
</dbReference>
<dbReference type="RefSeq" id="WP_121625670.1">
    <property type="nucleotide sequence ID" value="NZ_JACIIW010000012.1"/>
</dbReference>
<dbReference type="EMBL" id="RCTF01000028">
    <property type="protein sequence ID" value="RLP72198.1"/>
    <property type="molecule type" value="Genomic_DNA"/>
</dbReference>
<gene>
    <name evidence="7" type="ORF">D9R14_21945</name>
</gene>
<feature type="compositionally biased region" description="Pro residues" evidence="4">
    <location>
        <begin position="109"/>
        <end position="118"/>
    </location>
</feature>